<evidence type="ECO:0000256" key="9">
    <source>
        <dbReference type="SAM" id="MobiDB-lite"/>
    </source>
</evidence>
<gene>
    <name evidence="11" type="ORF">B456_005G237400</name>
</gene>
<comment type="subcellular location">
    <subcellularLocation>
        <location evidence="1">Nucleus</location>
    </subcellularLocation>
</comment>
<evidence type="ECO:0000256" key="6">
    <source>
        <dbReference type="ARBA" id="ARBA00023242"/>
    </source>
</evidence>
<dbReference type="PANTHER" id="PTHR22952:SF463">
    <property type="entry name" value="ABSCISIC ACID-INSENSITIVE 5-LIKE PROTEIN 7"/>
    <property type="match status" value="1"/>
</dbReference>
<dbReference type="CDD" id="cd14707">
    <property type="entry name" value="bZIP_plant_BZIP46"/>
    <property type="match status" value="1"/>
</dbReference>
<keyword evidence="6" id="KW-0539">Nucleus</keyword>
<feature type="compositionally biased region" description="Polar residues" evidence="9">
    <location>
        <begin position="255"/>
        <end position="270"/>
    </location>
</feature>
<feature type="compositionally biased region" description="Polar residues" evidence="9">
    <location>
        <begin position="106"/>
        <end position="119"/>
    </location>
</feature>
<keyword evidence="4" id="KW-0238">DNA-binding</keyword>
<dbReference type="FunFam" id="1.20.5.170:FF:000048">
    <property type="entry name" value="ABSCISIC ACID-INSENSITIVE 5-like protein 5"/>
    <property type="match status" value="1"/>
</dbReference>
<keyword evidence="2" id="KW-0938">Abscisic acid signaling pathway</keyword>
<keyword evidence="12" id="KW-1185">Reference proteome</keyword>
<evidence type="ECO:0000256" key="3">
    <source>
        <dbReference type="ARBA" id="ARBA00023015"/>
    </source>
</evidence>
<feature type="region of interest" description="Disordered" evidence="9">
    <location>
        <begin position="246"/>
        <end position="270"/>
    </location>
</feature>
<evidence type="ECO:0000256" key="4">
    <source>
        <dbReference type="ARBA" id="ARBA00023125"/>
    </source>
</evidence>
<dbReference type="InterPro" id="IPR046347">
    <property type="entry name" value="bZIP_sf"/>
</dbReference>
<evidence type="ECO:0000256" key="5">
    <source>
        <dbReference type="ARBA" id="ARBA00023163"/>
    </source>
</evidence>
<evidence type="ECO:0000256" key="7">
    <source>
        <dbReference type="ARBA" id="ARBA00061369"/>
    </source>
</evidence>
<dbReference type="GO" id="GO:0009738">
    <property type="term" value="P:abscisic acid-activated signaling pathway"/>
    <property type="evidence" value="ECO:0007669"/>
    <property type="project" value="UniProtKB-KW"/>
</dbReference>
<dbReference type="InterPro" id="IPR004827">
    <property type="entry name" value="bZIP"/>
</dbReference>
<dbReference type="Gene3D" id="1.20.5.170">
    <property type="match status" value="1"/>
</dbReference>
<dbReference type="Pfam" id="PF00170">
    <property type="entry name" value="bZIP_1"/>
    <property type="match status" value="1"/>
</dbReference>
<dbReference type="SMART" id="SM00338">
    <property type="entry name" value="BRLZ"/>
    <property type="match status" value="1"/>
</dbReference>
<evidence type="ECO:0000256" key="1">
    <source>
        <dbReference type="ARBA" id="ARBA00004123"/>
    </source>
</evidence>
<protein>
    <recommendedName>
        <fullName evidence="10">BZIP domain-containing protein</fullName>
    </recommendedName>
</protein>
<keyword evidence="5" id="KW-0804">Transcription</keyword>
<dbReference type="PANTHER" id="PTHR22952">
    <property type="entry name" value="CAMP-RESPONSE ELEMENT BINDING PROTEIN-RELATED"/>
    <property type="match status" value="1"/>
</dbReference>
<dbReference type="EMBL" id="CM001744">
    <property type="protein sequence ID" value="KJB32367.1"/>
    <property type="molecule type" value="Genomic_DNA"/>
</dbReference>
<proteinExistence type="inferred from homology"/>
<organism evidence="11 12">
    <name type="scientific">Gossypium raimondii</name>
    <name type="common">Peruvian cotton</name>
    <name type="synonym">Gossypium klotzschianum subsp. raimondii</name>
    <dbReference type="NCBI Taxonomy" id="29730"/>
    <lineage>
        <taxon>Eukaryota</taxon>
        <taxon>Viridiplantae</taxon>
        <taxon>Streptophyta</taxon>
        <taxon>Embryophyta</taxon>
        <taxon>Tracheophyta</taxon>
        <taxon>Spermatophyta</taxon>
        <taxon>Magnoliopsida</taxon>
        <taxon>eudicotyledons</taxon>
        <taxon>Gunneridae</taxon>
        <taxon>Pentapetalae</taxon>
        <taxon>rosids</taxon>
        <taxon>malvids</taxon>
        <taxon>Malvales</taxon>
        <taxon>Malvaceae</taxon>
        <taxon>Malvoideae</taxon>
        <taxon>Gossypium</taxon>
    </lineage>
</organism>
<dbReference type="InterPro" id="IPR043452">
    <property type="entry name" value="BZIP46-like"/>
</dbReference>
<feature type="coiled-coil region" evidence="8">
    <location>
        <begin position="316"/>
        <end position="350"/>
    </location>
</feature>
<accession>A0A0D2NHM8</accession>
<dbReference type="GO" id="GO:0005634">
    <property type="term" value="C:nucleus"/>
    <property type="evidence" value="ECO:0007669"/>
    <property type="project" value="UniProtKB-SubCell"/>
</dbReference>
<dbReference type="SUPFAM" id="SSF57959">
    <property type="entry name" value="Leucine zipper domain"/>
    <property type="match status" value="1"/>
</dbReference>
<keyword evidence="8" id="KW-0175">Coiled coil</keyword>
<dbReference type="GO" id="GO:0045893">
    <property type="term" value="P:positive regulation of DNA-templated transcription"/>
    <property type="evidence" value="ECO:0007669"/>
    <property type="project" value="InterPro"/>
</dbReference>
<name>A0A0D2NHM8_GOSRA</name>
<feature type="region of interest" description="Disordered" evidence="9">
    <location>
        <begin position="89"/>
        <end position="119"/>
    </location>
</feature>
<evidence type="ECO:0000313" key="12">
    <source>
        <dbReference type="Proteomes" id="UP000032304"/>
    </source>
</evidence>
<dbReference type="GO" id="GO:0003677">
    <property type="term" value="F:DNA binding"/>
    <property type="evidence" value="ECO:0007669"/>
    <property type="project" value="UniProtKB-KW"/>
</dbReference>
<dbReference type="AlphaFoldDB" id="A0A0D2NHM8"/>
<dbReference type="PROSITE" id="PS50217">
    <property type="entry name" value="BZIP"/>
    <property type="match status" value="1"/>
</dbReference>
<reference evidence="11 12" key="1">
    <citation type="journal article" date="2012" name="Nature">
        <title>Repeated polyploidization of Gossypium genomes and the evolution of spinnable cotton fibres.</title>
        <authorList>
            <person name="Paterson A.H."/>
            <person name="Wendel J.F."/>
            <person name="Gundlach H."/>
            <person name="Guo H."/>
            <person name="Jenkins J."/>
            <person name="Jin D."/>
            <person name="Llewellyn D."/>
            <person name="Showmaker K.C."/>
            <person name="Shu S."/>
            <person name="Udall J."/>
            <person name="Yoo M.J."/>
            <person name="Byers R."/>
            <person name="Chen W."/>
            <person name="Doron-Faigenboim A."/>
            <person name="Duke M.V."/>
            <person name="Gong L."/>
            <person name="Grimwood J."/>
            <person name="Grover C."/>
            <person name="Grupp K."/>
            <person name="Hu G."/>
            <person name="Lee T.H."/>
            <person name="Li J."/>
            <person name="Lin L."/>
            <person name="Liu T."/>
            <person name="Marler B.S."/>
            <person name="Page J.T."/>
            <person name="Roberts A.W."/>
            <person name="Romanel E."/>
            <person name="Sanders W.S."/>
            <person name="Szadkowski E."/>
            <person name="Tan X."/>
            <person name="Tang H."/>
            <person name="Xu C."/>
            <person name="Wang J."/>
            <person name="Wang Z."/>
            <person name="Zhang D."/>
            <person name="Zhang L."/>
            <person name="Ashrafi H."/>
            <person name="Bedon F."/>
            <person name="Bowers J.E."/>
            <person name="Brubaker C.L."/>
            <person name="Chee P.W."/>
            <person name="Das S."/>
            <person name="Gingle A.R."/>
            <person name="Haigler C.H."/>
            <person name="Harker D."/>
            <person name="Hoffmann L.V."/>
            <person name="Hovav R."/>
            <person name="Jones D.C."/>
            <person name="Lemke C."/>
            <person name="Mansoor S."/>
            <person name="ur Rahman M."/>
            <person name="Rainville L.N."/>
            <person name="Rambani A."/>
            <person name="Reddy U.K."/>
            <person name="Rong J.K."/>
            <person name="Saranga Y."/>
            <person name="Scheffler B.E."/>
            <person name="Scheffler J.A."/>
            <person name="Stelly D.M."/>
            <person name="Triplett B.A."/>
            <person name="Van Deynze A."/>
            <person name="Vaslin M.F."/>
            <person name="Waghmare V.N."/>
            <person name="Walford S.A."/>
            <person name="Wright R.J."/>
            <person name="Zaki E.A."/>
            <person name="Zhang T."/>
            <person name="Dennis E.S."/>
            <person name="Mayer K.F."/>
            <person name="Peterson D.G."/>
            <person name="Rokhsar D.S."/>
            <person name="Wang X."/>
            <person name="Schmutz J."/>
        </authorList>
    </citation>
    <scope>NUCLEOTIDE SEQUENCE [LARGE SCALE GENOMIC DNA]</scope>
</reference>
<keyword evidence="3" id="KW-0805">Transcription regulation</keyword>
<dbReference type="OMA" id="NNSSQHM"/>
<comment type="similarity">
    <text evidence="7">Belongs to the bZIP family. ABI5 subfamily.</text>
</comment>
<sequence>MEFIGQFDCGHNILLLWKMGSHLNFKNFGGDGNNGSKPVVNSPLVRQSSIYSLTFDELQSTFGGLGKDFGSMNMDELLRNISTAEETQSAMTASVSAGEGGDVSGGNLQKQGSLSLPRTLSQKTVDEVWKYLMKESDGGSNDGSTGGEANLPQRQQTLGTMTLEEFLARAGVVREDMQQIGMVNNGGFFADNSPLALGFQQANTNNGFASGVKSSSQLQQQPQPLFPKQQVVAFAPPMHLMNATQLASPGAKGSPASQISSDVVSKNSIDTTSPSPVPYIFGRGRKCGANLEKVVERRQKRMIKNRESAARSRARKQAYTLELEAEVAKLKEMNQELLKKQEEVMEMQKNQMLEKVNRPWGRKRRCLRRTITCPW</sequence>
<evidence type="ECO:0000313" key="11">
    <source>
        <dbReference type="EMBL" id="KJB32367.1"/>
    </source>
</evidence>
<evidence type="ECO:0000256" key="8">
    <source>
        <dbReference type="SAM" id="Coils"/>
    </source>
</evidence>
<dbReference type="Proteomes" id="UP000032304">
    <property type="component" value="Chromosome 5"/>
</dbReference>
<evidence type="ECO:0000256" key="2">
    <source>
        <dbReference type="ARBA" id="ARBA00022682"/>
    </source>
</evidence>
<feature type="domain" description="BZIP" evidence="10">
    <location>
        <begin position="295"/>
        <end position="346"/>
    </location>
</feature>
<evidence type="ECO:0000259" key="10">
    <source>
        <dbReference type="PROSITE" id="PS50217"/>
    </source>
</evidence>
<dbReference type="GO" id="GO:0003700">
    <property type="term" value="F:DNA-binding transcription factor activity"/>
    <property type="evidence" value="ECO:0007669"/>
    <property type="project" value="InterPro"/>
</dbReference>
<dbReference type="PROSITE" id="PS00036">
    <property type="entry name" value="BZIP_BASIC"/>
    <property type="match status" value="1"/>
</dbReference>
<dbReference type="Gramene" id="KJB32367">
    <property type="protein sequence ID" value="KJB32367"/>
    <property type="gene ID" value="B456_005G237400"/>
</dbReference>